<sequence length="171" mass="19789">MDCRRERVAIFVDGANMFYAQRVLGWHLDFARVIDYFTRGREIYNAFYYTGVQVPPDNSQRDFLTALRHLGFTIREKSIKETMDQSSNAVIRRANLDIEIVIDMFSTADRYDIAVLMSGDGDFERAVELIRSRGKEIIGVGTRGMISSELENACDRYVKLEDIRSEVEKIR</sequence>
<dbReference type="Pfam" id="PF01936">
    <property type="entry name" value="NYN"/>
    <property type="match status" value="1"/>
</dbReference>
<dbReference type="GO" id="GO:0004540">
    <property type="term" value="F:RNA nuclease activity"/>
    <property type="evidence" value="ECO:0007669"/>
    <property type="project" value="InterPro"/>
</dbReference>
<accession>A0A2T2WYC5</accession>
<feature type="domain" description="NYN" evidence="1">
    <location>
        <begin position="7"/>
        <end position="161"/>
    </location>
</feature>
<dbReference type="PANTHER" id="PTHR35458:SF2">
    <property type="entry name" value="SLR0755 PROTEIN"/>
    <property type="match status" value="1"/>
</dbReference>
<proteinExistence type="predicted"/>
<comment type="caution">
    <text evidence="2">The sequence shown here is derived from an EMBL/GenBank/DDBJ whole genome shotgun (WGS) entry which is preliminary data.</text>
</comment>
<dbReference type="CDD" id="cd10911">
    <property type="entry name" value="PIN_LabA"/>
    <property type="match status" value="1"/>
</dbReference>
<dbReference type="AlphaFoldDB" id="A0A2T2WYC5"/>
<dbReference type="InterPro" id="IPR021139">
    <property type="entry name" value="NYN"/>
</dbReference>
<evidence type="ECO:0000259" key="1">
    <source>
        <dbReference type="Pfam" id="PF01936"/>
    </source>
</evidence>
<evidence type="ECO:0000313" key="3">
    <source>
        <dbReference type="Proteomes" id="UP000242972"/>
    </source>
</evidence>
<dbReference type="Proteomes" id="UP000242972">
    <property type="component" value="Unassembled WGS sequence"/>
</dbReference>
<evidence type="ECO:0000313" key="2">
    <source>
        <dbReference type="EMBL" id="PSR27238.1"/>
    </source>
</evidence>
<gene>
    <name evidence="2" type="ORF">C7B46_19530</name>
</gene>
<name>A0A2T2WYC5_9FIRM</name>
<dbReference type="Gene3D" id="3.40.50.1010">
    <property type="entry name" value="5'-nuclease"/>
    <property type="match status" value="1"/>
</dbReference>
<dbReference type="EMBL" id="PXYW01000112">
    <property type="protein sequence ID" value="PSR27238.1"/>
    <property type="molecule type" value="Genomic_DNA"/>
</dbReference>
<organism evidence="2 3">
    <name type="scientific">Sulfobacillus benefaciens</name>
    <dbReference type="NCBI Taxonomy" id="453960"/>
    <lineage>
        <taxon>Bacteria</taxon>
        <taxon>Bacillati</taxon>
        <taxon>Bacillota</taxon>
        <taxon>Clostridia</taxon>
        <taxon>Eubacteriales</taxon>
        <taxon>Clostridiales Family XVII. Incertae Sedis</taxon>
        <taxon>Sulfobacillus</taxon>
    </lineage>
</organism>
<dbReference type="InterPro" id="IPR047140">
    <property type="entry name" value="LabA"/>
</dbReference>
<protein>
    <submittedName>
        <fullName evidence="2">NYN domain-containing protein</fullName>
    </submittedName>
</protein>
<reference evidence="2 3" key="1">
    <citation type="journal article" date="2014" name="BMC Genomics">
        <title>Comparison of environmental and isolate Sulfobacillus genomes reveals diverse carbon, sulfur, nitrogen, and hydrogen metabolisms.</title>
        <authorList>
            <person name="Justice N.B."/>
            <person name="Norman A."/>
            <person name="Brown C.T."/>
            <person name="Singh A."/>
            <person name="Thomas B.C."/>
            <person name="Banfield J.F."/>
        </authorList>
    </citation>
    <scope>NUCLEOTIDE SEQUENCE [LARGE SCALE GENOMIC DNA]</scope>
    <source>
        <strain evidence="2">AMDSBA4</strain>
    </source>
</reference>
<dbReference type="PANTHER" id="PTHR35458">
    <property type="entry name" value="SLR0755 PROTEIN"/>
    <property type="match status" value="1"/>
</dbReference>